<dbReference type="Gene3D" id="1.10.150.50">
    <property type="entry name" value="Transcription Factor, Ets-1"/>
    <property type="match status" value="1"/>
</dbReference>
<dbReference type="OrthoDB" id="6133291at2759"/>
<dbReference type="Gene3D" id="3.10.450.10">
    <property type="match status" value="1"/>
</dbReference>
<protein>
    <recommendedName>
        <fullName evidence="2">SAM domain-containing protein</fullName>
    </recommendedName>
</protein>
<evidence type="ECO:0000256" key="1">
    <source>
        <dbReference type="SAM" id="SignalP"/>
    </source>
</evidence>
<name>A0A8S9XH46_APOLU</name>
<dbReference type="SUPFAM" id="SSF47769">
    <property type="entry name" value="SAM/Pointed domain"/>
    <property type="match status" value="1"/>
</dbReference>
<dbReference type="InterPro" id="IPR046350">
    <property type="entry name" value="Cystatin_sf"/>
</dbReference>
<dbReference type="InterPro" id="IPR013761">
    <property type="entry name" value="SAM/pointed_sf"/>
</dbReference>
<comment type="caution">
    <text evidence="3">The sequence shown here is derived from an EMBL/GenBank/DDBJ whole genome shotgun (WGS) entry which is preliminary data.</text>
</comment>
<proteinExistence type="predicted"/>
<sequence length="583" mass="67296">MFLKIFLVLVVPCIALADKEPCLGCPEEHDANDHEVHTKLSSILAAANSPHQVKKITSIKKQVVAGMNVYIHRVNVTHDGSITILVSATPKEGSSYKTLNNEGNIICRVDSAILKEAMDVRRKWNSRYNRSDNIVFTKPKSPLRTLFDEIGSLPKPNWSFVTMNQTPDSRAAQVSLPVEATLSAPHLFVISGNTLYPSTLVEESSKDFTSEVKQPISPFMRTNLFSASQSSISPSIPSELATSSSSDNMKMMPCTCWDHQFSVDSEKNYPMRLLQNEANNCVSYKILENGLVEIGLQSFKKCQCTCDLDPGDKVRHFGPWTLSISKSFLKELKKIDAEWRKLEKLRGRVWPPEELYKIKSTRKDTCLREGIKKKKVSEVLEYIMDTNTDKFHSESPITVRLAWFMEKQLKNTELVNPVYDWTIDEVLEWISNDIQLPQYQACFETNGIRGRHLVLLDAERLEQMGIRDFAHILKITSAIRKMFKTQREKNVWREVTEARYDPLTLHAMYNYRSVSKRVPIYDFFIDHHFINRKVPHYSLFELRRPVWDIFPRNVRTAKPNMFFKQGIEPHPKEKKSYTIQARW</sequence>
<accession>A0A8S9XH46</accession>
<feature type="chain" id="PRO_5035811644" description="SAM domain-containing protein" evidence="1">
    <location>
        <begin position="18"/>
        <end position="583"/>
    </location>
</feature>
<dbReference type="PANTHER" id="PTHR46829:SF1">
    <property type="entry name" value="STERILE ALPHA MOTIF DOMAIN-CONTAINING PROTEIN 15"/>
    <property type="match status" value="1"/>
</dbReference>
<dbReference type="Proteomes" id="UP000466442">
    <property type="component" value="Unassembled WGS sequence"/>
</dbReference>
<gene>
    <name evidence="3" type="ORF">GE061_016378</name>
</gene>
<reference evidence="3" key="1">
    <citation type="journal article" date="2021" name="Mol. Ecol. Resour.">
        <title>Apolygus lucorum genome provides insights into omnivorousness and mesophyll feeding.</title>
        <authorList>
            <person name="Liu Y."/>
            <person name="Liu H."/>
            <person name="Wang H."/>
            <person name="Huang T."/>
            <person name="Liu B."/>
            <person name="Yang B."/>
            <person name="Yin L."/>
            <person name="Li B."/>
            <person name="Zhang Y."/>
            <person name="Zhang S."/>
            <person name="Jiang F."/>
            <person name="Zhang X."/>
            <person name="Ren Y."/>
            <person name="Wang B."/>
            <person name="Wang S."/>
            <person name="Lu Y."/>
            <person name="Wu K."/>
            <person name="Fan W."/>
            <person name="Wang G."/>
        </authorList>
    </citation>
    <scope>NUCLEOTIDE SEQUENCE</scope>
    <source>
        <strain evidence="3">12Hb</strain>
    </source>
</reference>
<dbReference type="PROSITE" id="PS50105">
    <property type="entry name" value="SAM_DOMAIN"/>
    <property type="match status" value="1"/>
</dbReference>
<dbReference type="SUPFAM" id="SSF54403">
    <property type="entry name" value="Cystatin/monellin"/>
    <property type="match status" value="1"/>
</dbReference>
<keyword evidence="1" id="KW-0732">Signal</keyword>
<dbReference type="EMBL" id="WIXP02000007">
    <property type="protein sequence ID" value="KAF6207929.1"/>
    <property type="molecule type" value="Genomic_DNA"/>
</dbReference>
<dbReference type="AlphaFoldDB" id="A0A8S9XH46"/>
<evidence type="ECO:0000259" key="2">
    <source>
        <dbReference type="PROSITE" id="PS50105"/>
    </source>
</evidence>
<evidence type="ECO:0000313" key="4">
    <source>
        <dbReference type="Proteomes" id="UP000466442"/>
    </source>
</evidence>
<dbReference type="InterPro" id="IPR001660">
    <property type="entry name" value="SAM"/>
</dbReference>
<dbReference type="SMART" id="SM00454">
    <property type="entry name" value="SAM"/>
    <property type="match status" value="1"/>
</dbReference>
<dbReference type="PANTHER" id="PTHR46829">
    <property type="entry name" value="STERILE ALPHA MOTIF DOMAIN-CONTAINING PROTEIN 15"/>
    <property type="match status" value="1"/>
</dbReference>
<keyword evidence="4" id="KW-1185">Reference proteome</keyword>
<dbReference type="Pfam" id="PF07647">
    <property type="entry name" value="SAM_2"/>
    <property type="match status" value="1"/>
</dbReference>
<evidence type="ECO:0000313" key="3">
    <source>
        <dbReference type="EMBL" id="KAF6207929.1"/>
    </source>
</evidence>
<organism evidence="3 4">
    <name type="scientific">Apolygus lucorum</name>
    <name type="common">Small green plant bug</name>
    <name type="synonym">Lygocoris lucorum</name>
    <dbReference type="NCBI Taxonomy" id="248454"/>
    <lineage>
        <taxon>Eukaryota</taxon>
        <taxon>Metazoa</taxon>
        <taxon>Ecdysozoa</taxon>
        <taxon>Arthropoda</taxon>
        <taxon>Hexapoda</taxon>
        <taxon>Insecta</taxon>
        <taxon>Pterygota</taxon>
        <taxon>Neoptera</taxon>
        <taxon>Paraneoptera</taxon>
        <taxon>Hemiptera</taxon>
        <taxon>Heteroptera</taxon>
        <taxon>Panheteroptera</taxon>
        <taxon>Cimicomorpha</taxon>
        <taxon>Miridae</taxon>
        <taxon>Mirini</taxon>
        <taxon>Apolygus</taxon>
    </lineage>
</organism>
<feature type="domain" description="SAM" evidence="2">
    <location>
        <begin position="421"/>
        <end position="485"/>
    </location>
</feature>
<feature type="signal peptide" evidence="1">
    <location>
        <begin position="1"/>
        <end position="17"/>
    </location>
</feature>